<dbReference type="InterPro" id="IPR005477">
    <property type="entry name" value="Dxylulose-5-P_synthase"/>
</dbReference>
<evidence type="ECO:0000256" key="4">
    <source>
        <dbReference type="ARBA" id="ARBA00022842"/>
    </source>
</evidence>
<proteinExistence type="predicted"/>
<evidence type="ECO:0000313" key="6">
    <source>
        <dbReference type="EMBL" id="KAK6912648.1"/>
    </source>
</evidence>
<dbReference type="GO" id="GO:0016114">
    <property type="term" value="P:terpenoid biosynthetic process"/>
    <property type="evidence" value="ECO:0007669"/>
    <property type="project" value="InterPro"/>
</dbReference>
<dbReference type="AlphaFoldDB" id="A0AAN8YWX3"/>
<organism evidence="6 7">
    <name type="scientific">Dillenia turbinata</name>
    <dbReference type="NCBI Taxonomy" id="194707"/>
    <lineage>
        <taxon>Eukaryota</taxon>
        <taxon>Viridiplantae</taxon>
        <taxon>Streptophyta</taxon>
        <taxon>Embryophyta</taxon>
        <taxon>Tracheophyta</taxon>
        <taxon>Spermatophyta</taxon>
        <taxon>Magnoliopsida</taxon>
        <taxon>eudicotyledons</taxon>
        <taxon>Gunneridae</taxon>
        <taxon>Pentapetalae</taxon>
        <taxon>Dilleniales</taxon>
        <taxon>Dilleniaceae</taxon>
        <taxon>Dillenia</taxon>
    </lineage>
</organism>
<keyword evidence="4" id="KW-0460">Magnesium</keyword>
<evidence type="ECO:0000256" key="5">
    <source>
        <dbReference type="ARBA" id="ARBA00023052"/>
    </source>
</evidence>
<dbReference type="PANTHER" id="PTHR43322">
    <property type="entry name" value="1-D-DEOXYXYLULOSE 5-PHOSPHATE SYNTHASE-RELATED"/>
    <property type="match status" value="1"/>
</dbReference>
<dbReference type="PANTHER" id="PTHR43322:SF3">
    <property type="entry name" value="1-DEOXY-D-XYLULOSE-5-PHOSPHATE SYNTHASE"/>
    <property type="match status" value="1"/>
</dbReference>
<evidence type="ECO:0000256" key="1">
    <source>
        <dbReference type="ARBA" id="ARBA00001946"/>
    </source>
</evidence>
<comment type="caution">
    <text evidence="6">The sequence shown here is derived from an EMBL/GenBank/DDBJ whole genome shotgun (WGS) entry which is preliminary data.</text>
</comment>
<dbReference type="SUPFAM" id="SSF52518">
    <property type="entry name" value="Thiamin diphosphate-binding fold (THDP-binding)"/>
    <property type="match status" value="1"/>
</dbReference>
<reference evidence="6 7" key="1">
    <citation type="submission" date="2023-12" db="EMBL/GenBank/DDBJ databases">
        <title>A high-quality genome assembly for Dillenia turbinata (Dilleniales).</title>
        <authorList>
            <person name="Chanderbali A."/>
        </authorList>
    </citation>
    <scope>NUCLEOTIDE SEQUENCE [LARGE SCALE GENOMIC DNA]</scope>
    <source>
        <strain evidence="6">LSX21</strain>
        <tissue evidence="6">Leaf</tissue>
    </source>
</reference>
<comment type="subunit">
    <text evidence="2">Homodimer.</text>
</comment>
<dbReference type="GO" id="GO:0008661">
    <property type="term" value="F:1-deoxy-D-xylulose-5-phosphate synthase activity"/>
    <property type="evidence" value="ECO:0007669"/>
    <property type="project" value="InterPro"/>
</dbReference>
<protein>
    <submittedName>
        <fullName evidence="6">Deoxyxylulose-5-phosphate synthase</fullName>
    </submittedName>
</protein>
<evidence type="ECO:0000256" key="2">
    <source>
        <dbReference type="ARBA" id="ARBA00011738"/>
    </source>
</evidence>
<dbReference type="InterPro" id="IPR029061">
    <property type="entry name" value="THDP-binding"/>
</dbReference>
<evidence type="ECO:0000313" key="7">
    <source>
        <dbReference type="Proteomes" id="UP001370490"/>
    </source>
</evidence>
<keyword evidence="5" id="KW-0786">Thiamine pyrophosphate</keyword>
<dbReference type="Gene3D" id="3.40.50.970">
    <property type="match status" value="1"/>
</dbReference>
<sequence>MGCAQQNPFGVTSHFHGKFRASVSKGNNLGISKFYPFSASTTKSKKAPTLLLDMVEYPINLKNLTVKDFKFLADKIRSDLTFVMSNRQKPLIASLAAVELTIAIHHVFNAPLDKILWDAGEQTYAHKILTGRRSRMHTLKQKNGISGSTSRFESEYDPFGAGHGCSSISAGLGMAVARDIKGSRERVVTVINSMTTTASQVCEAMSDAGYLDSSMVVILNDSRHSLLPKLEEGSKTPINPLSSTLSKLQSSKSFRKFREAAEDMEEKGTKIKWQHLNYLFTVKLVLLRGLARLCMNWAAKVDEHARGMIVPLGATLFEELGLYYIGHVDGHNIEDLITVLQEVASLDSIGSCPGSCNNGGI</sequence>
<gene>
    <name evidence="6" type="ORF">RJ641_022249</name>
</gene>
<dbReference type="EMBL" id="JBAMMX010000027">
    <property type="protein sequence ID" value="KAK6912648.1"/>
    <property type="molecule type" value="Genomic_DNA"/>
</dbReference>
<dbReference type="Pfam" id="PF13292">
    <property type="entry name" value="DXP_synthase_N"/>
    <property type="match status" value="1"/>
</dbReference>
<comment type="cofactor">
    <cofactor evidence="1">
        <name>Mg(2+)</name>
        <dbReference type="ChEBI" id="CHEBI:18420"/>
    </cofactor>
</comment>
<name>A0AAN8YWX3_9MAGN</name>
<dbReference type="Proteomes" id="UP001370490">
    <property type="component" value="Unassembled WGS sequence"/>
</dbReference>
<accession>A0AAN8YWX3</accession>
<keyword evidence="7" id="KW-1185">Reference proteome</keyword>
<evidence type="ECO:0000256" key="3">
    <source>
        <dbReference type="ARBA" id="ARBA00022679"/>
    </source>
</evidence>
<keyword evidence="3" id="KW-0808">Transferase</keyword>